<dbReference type="GO" id="GO:0005739">
    <property type="term" value="C:mitochondrion"/>
    <property type="evidence" value="ECO:0007669"/>
    <property type="project" value="TreeGrafter"/>
</dbReference>
<sequence>MDDDTIKTAILGAVGDLDSYQLPDAKGYTSFLRYLSGVPEEERQARREEMLSTRSSDFKEFAGVVDAIKDKGVIVAVASDHDVDSTNKERSNLFSVKKAL</sequence>
<reference evidence="2 3" key="1">
    <citation type="submission" date="2024-04" db="EMBL/GenBank/DDBJ databases">
        <title>The reference genome of an endangered Asteraceae, Deinandra increscens subsp. villosa, native to the Central Coast of California.</title>
        <authorList>
            <person name="Guilliams M."/>
            <person name="Hasenstab-Lehman K."/>
            <person name="Meyer R."/>
            <person name="Mcevoy S."/>
        </authorList>
    </citation>
    <scope>NUCLEOTIDE SEQUENCE [LARGE SCALE GENOMIC DNA]</scope>
    <source>
        <tissue evidence="2">Leaf</tissue>
    </source>
</reference>
<evidence type="ECO:0000313" key="2">
    <source>
        <dbReference type="EMBL" id="KAK9061503.1"/>
    </source>
</evidence>
<dbReference type="GO" id="GO:0004222">
    <property type="term" value="F:metalloendopeptidase activity"/>
    <property type="evidence" value="ECO:0007669"/>
    <property type="project" value="TreeGrafter"/>
</dbReference>
<accession>A0AAP0CVQ3</accession>
<dbReference type="PANTHER" id="PTHR43016">
    <property type="entry name" value="PRESEQUENCE PROTEASE"/>
    <property type="match status" value="1"/>
</dbReference>
<dbReference type="Pfam" id="PF22516">
    <property type="entry name" value="PreP_C"/>
    <property type="match status" value="1"/>
</dbReference>
<dbReference type="EMBL" id="JBCNJP010000019">
    <property type="protein sequence ID" value="KAK9061503.1"/>
    <property type="molecule type" value="Genomic_DNA"/>
</dbReference>
<proteinExistence type="predicted"/>
<feature type="domain" description="Presequence protease mitochondrial-type C-terminal" evidence="1">
    <location>
        <begin position="1"/>
        <end position="79"/>
    </location>
</feature>
<evidence type="ECO:0000259" key="1">
    <source>
        <dbReference type="Pfam" id="PF22516"/>
    </source>
</evidence>
<dbReference type="InterPro" id="IPR055130">
    <property type="entry name" value="PreP_C"/>
</dbReference>
<evidence type="ECO:0000313" key="3">
    <source>
        <dbReference type="Proteomes" id="UP001408789"/>
    </source>
</evidence>
<keyword evidence="3" id="KW-1185">Reference proteome</keyword>
<dbReference type="PANTHER" id="PTHR43016:SF11">
    <property type="entry name" value="METALLOENZYME, LUXS_M16 PEPTIDASE-LIKE PROTEIN-RELATED"/>
    <property type="match status" value="1"/>
</dbReference>
<dbReference type="GO" id="GO:0016485">
    <property type="term" value="P:protein processing"/>
    <property type="evidence" value="ECO:0007669"/>
    <property type="project" value="TreeGrafter"/>
</dbReference>
<name>A0AAP0CVQ3_9ASTR</name>
<gene>
    <name evidence="2" type="ORF">SSX86_018685</name>
</gene>
<dbReference type="Gene3D" id="3.30.830.10">
    <property type="entry name" value="Metalloenzyme, LuxS/M16 peptidase-like"/>
    <property type="match status" value="1"/>
</dbReference>
<dbReference type="AlphaFoldDB" id="A0AAP0CVQ3"/>
<organism evidence="2 3">
    <name type="scientific">Deinandra increscens subsp. villosa</name>
    <dbReference type="NCBI Taxonomy" id="3103831"/>
    <lineage>
        <taxon>Eukaryota</taxon>
        <taxon>Viridiplantae</taxon>
        <taxon>Streptophyta</taxon>
        <taxon>Embryophyta</taxon>
        <taxon>Tracheophyta</taxon>
        <taxon>Spermatophyta</taxon>
        <taxon>Magnoliopsida</taxon>
        <taxon>eudicotyledons</taxon>
        <taxon>Gunneridae</taxon>
        <taxon>Pentapetalae</taxon>
        <taxon>asterids</taxon>
        <taxon>campanulids</taxon>
        <taxon>Asterales</taxon>
        <taxon>Asteraceae</taxon>
        <taxon>Asteroideae</taxon>
        <taxon>Heliantheae alliance</taxon>
        <taxon>Madieae</taxon>
        <taxon>Madiinae</taxon>
        <taxon>Deinandra</taxon>
    </lineage>
</organism>
<comment type="caution">
    <text evidence="2">The sequence shown here is derived from an EMBL/GenBank/DDBJ whole genome shotgun (WGS) entry which is preliminary data.</text>
</comment>
<dbReference type="Proteomes" id="UP001408789">
    <property type="component" value="Unassembled WGS sequence"/>
</dbReference>
<protein>
    <recommendedName>
        <fullName evidence="1">Presequence protease mitochondrial-type C-terminal domain-containing protein</fullName>
    </recommendedName>
</protein>
<dbReference type="GO" id="GO:0009507">
    <property type="term" value="C:chloroplast"/>
    <property type="evidence" value="ECO:0007669"/>
    <property type="project" value="TreeGrafter"/>
</dbReference>